<name>A0A850RAI1_9GAMM</name>
<dbReference type="InterPro" id="IPR036282">
    <property type="entry name" value="Glutathione-S-Trfase_C_sf"/>
</dbReference>
<accession>A0A850RAI1</accession>
<gene>
    <name evidence="1" type="ORF">HW932_01635</name>
</gene>
<comment type="caution">
    <text evidence="1">The sequence shown here is derived from an EMBL/GenBank/DDBJ whole genome shotgun (WGS) entry which is preliminary data.</text>
</comment>
<dbReference type="EMBL" id="JABZEO010000001">
    <property type="protein sequence ID" value="NVZ07960.1"/>
    <property type="molecule type" value="Genomic_DNA"/>
</dbReference>
<reference evidence="1 2" key="1">
    <citation type="submission" date="2020-06" db="EMBL/GenBank/DDBJ databases">
        <title>Whole-genome sequence of Allochromatium humboldtianum DSM 21881, type strain.</title>
        <authorList>
            <person name="Kyndt J.A."/>
            <person name="Meyer T.E."/>
        </authorList>
    </citation>
    <scope>NUCLEOTIDE SEQUENCE [LARGE SCALE GENOMIC DNA]</scope>
    <source>
        <strain evidence="1 2">DSM 21881</strain>
    </source>
</reference>
<organism evidence="1 2">
    <name type="scientific">Allochromatium humboldtianum</name>
    <dbReference type="NCBI Taxonomy" id="504901"/>
    <lineage>
        <taxon>Bacteria</taxon>
        <taxon>Pseudomonadati</taxon>
        <taxon>Pseudomonadota</taxon>
        <taxon>Gammaproteobacteria</taxon>
        <taxon>Chromatiales</taxon>
        <taxon>Chromatiaceae</taxon>
        <taxon>Allochromatium</taxon>
    </lineage>
</organism>
<dbReference type="AlphaFoldDB" id="A0A850RAI1"/>
<evidence type="ECO:0000313" key="1">
    <source>
        <dbReference type="EMBL" id="NVZ07960.1"/>
    </source>
</evidence>
<keyword evidence="1" id="KW-0808">Transferase</keyword>
<evidence type="ECO:0000313" key="2">
    <source>
        <dbReference type="Proteomes" id="UP000592294"/>
    </source>
</evidence>
<protein>
    <submittedName>
        <fullName evidence="1">Glutathione S-transferase domain-containing protein</fullName>
    </submittedName>
</protein>
<dbReference type="GO" id="GO:0016740">
    <property type="term" value="F:transferase activity"/>
    <property type="evidence" value="ECO:0007669"/>
    <property type="project" value="UniProtKB-KW"/>
</dbReference>
<sequence>MTTAIIIKHGTSYERTVLRAIATAKQINTELIGTEDSEPIEIHARDILIRGFNPCVLYLENKYPYPNLLFGEPESQAAMLMLLNELKEPAQEKFTPLIDLIDQAKDANPFMLGTQLSLVDIAASPYWKVMPANYKQTLTKALHLRP</sequence>
<keyword evidence="2" id="KW-1185">Reference proteome</keyword>
<dbReference type="RefSeq" id="WP_176974754.1">
    <property type="nucleotide sequence ID" value="NZ_JABZEO010000001.1"/>
</dbReference>
<dbReference type="CDD" id="cd00299">
    <property type="entry name" value="GST_C_family"/>
    <property type="match status" value="1"/>
</dbReference>
<proteinExistence type="predicted"/>
<dbReference type="SUPFAM" id="SSF47616">
    <property type="entry name" value="GST C-terminal domain-like"/>
    <property type="match status" value="1"/>
</dbReference>
<dbReference type="Proteomes" id="UP000592294">
    <property type="component" value="Unassembled WGS sequence"/>
</dbReference>